<protein>
    <submittedName>
        <fullName evidence="1">MLO-like protein</fullName>
    </submittedName>
</protein>
<organism evidence="1 2">
    <name type="scientific">Melia azedarach</name>
    <name type="common">Chinaberry tree</name>
    <dbReference type="NCBI Taxonomy" id="155640"/>
    <lineage>
        <taxon>Eukaryota</taxon>
        <taxon>Viridiplantae</taxon>
        <taxon>Streptophyta</taxon>
        <taxon>Embryophyta</taxon>
        <taxon>Tracheophyta</taxon>
        <taxon>Spermatophyta</taxon>
        <taxon>Magnoliopsida</taxon>
        <taxon>eudicotyledons</taxon>
        <taxon>Gunneridae</taxon>
        <taxon>Pentapetalae</taxon>
        <taxon>rosids</taxon>
        <taxon>malvids</taxon>
        <taxon>Sapindales</taxon>
        <taxon>Meliaceae</taxon>
        <taxon>Melia</taxon>
    </lineage>
</organism>
<dbReference type="Proteomes" id="UP001164539">
    <property type="component" value="Chromosome 6"/>
</dbReference>
<sequence>MAEGLSSNSLEHTPTWVVAVVCSVIVVISLCAERGLHKLGKFLKRKGQQALFEALQKLKEELMLLGFISLLLTVFQGVISHMCISTYLASHMLPCSKDTASHEKFSLGTINIRRHLLSEDTSTEHCAKKGKVPLLSLEALHQLHIFIFVLAVTHVIFCATTMVLAGVKISQWRHWEDSVKRKQQSETAPTTETTTHHHFLFLYKRAIGYWRKAAVVSWLIAFFKQFYGSVTKSDYIALRQGFIMTHAPRYKNFNFHKYMMRTLEYDFKKVVGISWYLWLFVVIFLLLNIEGWHTYFWLAFLPLLLLLLVGAKLEHIITRLAQDVDHQRKAEGQEAGRVKPSDEYFWFQRPAIVLNLIHFILFQNSFEIAFFIWIWCTYGFRSCIMEKLGYIIPRLIIGIIIQVLCSYSTLPLYALVTLMGGNLKRGIFQDNIHLYVDDWVESSKSRAELSRRQESIAAGRGTQIMNKMAQDNYHTVAQEMLPIQEATISITELPFVP</sequence>
<dbReference type="EMBL" id="CM051399">
    <property type="protein sequence ID" value="KAJ4717673.1"/>
    <property type="molecule type" value="Genomic_DNA"/>
</dbReference>
<comment type="caution">
    <text evidence="1">The sequence shown here is derived from an EMBL/GenBank/DDBJ whole genome shotgun (WGS) entry which is preliminary data.</text>
</comment>
<name>A0ACC1Y2L2_MELAZ</name>
<keyword evidence="2" id="KW-1185">Reference proteome</keyword>
<evidence type="ECO:0000313" key="2">
    <source>
        <dbReference type="Proteomes" id="UP001164539"/>
    </source>
</evidence>
<gene>
    <name evidence="1" type="ORF">OWV82_012520</name>
</gene>
<evidence type="ECO:0000313" key="1">
    <source>
        <dbReference type="EMBL" id="KAJ4717673.1"/>
    </source>
</evidence>
<accession>A0ACC1Y2L2</accession>
<proteinExistence type="predicted"/>
<reference evidence="1 2" key="1">
    <citation type="journal article" date="2023" name="Science">
        <title>Complex scaffold remodeling in plant triterpene biosynthesis.</title>
        <authorList>
            <person name="De La Pena R."/>
            <person name="Hodgson H."/>
            <person name="Liu J.C."/>
            <person name="Stephenson M.J."/>
            <person name="Martin A.C."/>
            <person name="Owen C."/>
            <person name="Harkess A."/>
            <person name="Leebens-Mack J."/>
            <person name="Jimenez L.E."/>
            <person name="Osbourn A."/>
            <person name="Sattely E.S."/>
        </authorList>
    </citation>
    <scope>NUCLEOTIDE SEQUENCE [LARGE SCALE GENOMIC DNA]</scope>
    <source>
        <strain evidence="2">cv. JPN11</strain>
        <tissue evidence="1">Leaf</tissue>
    </source>
</reference>